<dbReference type="EMBL" id="PYVG01000001">
    <property type="protein sequence ID" value="PTB90359.1"/>
    <property type="molecule type" value="Genomic_DNA"/>
</dbReference>
<gene>
    <name evidence="1" type="primary">ubiJ</name>
    <name evidence="5" type="ORF">C9928_00200</name>
    <name evidence="4" type="ORF">C9986_00695</name>
</gene>
<dbReference type="Proteomes" id="UP000243022">
    <property type="component" value="Unassembled WGS sequence"/>
</dbReference>
<sequence>MLWTVLPTSAAEALLNHILQLDAATPSRLAPLVGKRLRVTLKEFGAPLTVTVTSDGFNLSWVDSDPVECHIVTRLAVLPELRDSANITRLIKADALDIEGDPMLAQALSKAVTELDVDWPEVLSQRIGDVPAQMLLQFWQRSESWLQQFHADQKQWVRDAIIEEKQLAPSRTEFEIFRADVQQLRAQLDRLERSLKQLQRG</sequence>
<keyword evidence="2" id="KW-0175">Coiled coil</keyword>
<dbReference type="PANTHER" id="PTHR38693:SF1">
    <property type="entry name" value="UBIQUINONE BIOSYNTHESIS ACCESSORY FACTOR UBIJ"/>
    <property type="match status" value="1"/>
</dbReference>
<proteinExistence type="inferred from homology"/>
<dbReference type="PANTHER" id="PTHR38693">
    <property type="entry name" value="UBIQUINONE BIOSYNTHESIS PROTEIN UBIJ"/>
    <property type="match status" value="1"/>
</dbReference>
<comment type="similarity">
    <text evidence="1">Belongs to the UbiJ family.</text>
</comment>
<keyword evidence="1" id="KW-0831">Ubiquinone biosynthesis</keyword>
<protein>
    <recommendedName>
        <fullName evidence="1">Ubiquinone biosynthesis accessory factor UbiJ</fullName>
    </recommendedName>
</protein>
<dbReference type="HAMAP" id="MF_02215">
    <property type="entry name" value="UbiJ"/>
    <property type="match status" value="1"/>
</dbReference>
<evidence type="ECO:0000256" key="2">
    <source>
        <dbReference type="SAM" id="Coils"/>
    </source>
</evidence>
<evidence type="ECO:0000313" key="4">
    <source>
        <dbReference type="EMBL" id="PTB83206.1"/>
    </source>
</evidence>
<feature type="domain" description="SCP2" evidence="3">
    <location>
        <begin position="15"/>
        <end position="111"/>
    </location>
</feature>
<dbReference type="Proteomes" id="UP000241514">
    <property type="component" value="Unassembled WGS sequence"/>
</dbReference>
<dbReference type="SUPFAM" id="SSF55718">
    <property type="entry name" value="SCP-like"/>
    <property type="match status" value="1"/>
</dbReference>
<dbReference type="InterPro" id="IPR036527">
    <property type="entry name" value="SCP2_sterol-bd_dom_sf"/>
</dbReference>
<dbReference type="AlphaFoldDB" id="A0A2T4D954"/>
<evidence type="ECO:0000313" key="7">
    <source>
        <dbReference type="Proteomes" id="UP000243022"/>
    </source>
</evidence>
<comment type="pathway">
    <text evidence="1">Cofactor biosynthesis; ubiquinone biosynthesis.</text>
</comment>
<comment type="subcellular location">
    <subcellularLocation>
        <location evidence="1">Cytoplasm</location>
    </subcellularLocation>
</comment>
<keyword evidence="1" id="KW-0963">Cytoplasm</keyword>
<evidence type="ECO:0000313" key="6">
    <source>
        <dbReference type="Proteomes" id="UP000241514"/>
    </source>
</evidence>
<dbReference type="InterPro" id="IPR003033">
    <property type="entry name" value="SCP2_sterol-bd_dom"/>
</dbReference>
<name>A0A2T4D954_9GAMM</name>
<accession>A0A2T4D954</accession>
<dbReference type="EMBL" id="PYVS01000006">
    <property type="protein sequence ID" value="PTB83206.1"/>
    <property type="molecule type" value="Genomic_DNA"/>
</dbReference>
<evidence type="ECO:0000259" key="3">
    <source>
        <dbReference type="Pfam" id="PF02036"/>
    </source>
</evidence>
<evidence type="ECO:0000256" key="1">
    <source>
        <dbReference type="HAMAP-Rule" id="MF_02215"/>
    </source>
</evidence>
<comment type="caution">
    <text evidence="4">The sequence shown here is derived from an EMBL/GenBank/DDBJ whole genome shotgun (WGS) entry which is preliminary data.</text>
</comment>
<dbReference type="UniPathway" id="UPA00232"/>
<comment type="function">
    <text evidence="1">Required for ubiquinone (coenzyme Q) biosynthesis. Binds hydrophobic ubiquinone biosynthetic intermediates via its SCP2 domain and is essential for the stability of the Ubi complex. May constitute a docking platform where Ubi enzymes assemble and access their SCP2-bound polyprenyl substrates.</text>
</comment>
<reference evidence="6 7" key="1">
    <citation type="submission" date="2018-03" db="EMBL/GenBank/DDBJ databases">
        <title>Cross-interface Injection: A General Nanoliter Liquid Handling Method Applied to Single Cells Genome Amplification Automated Nanoliter Liquid Handling Applied to Single Cell Multiple Displacement Amplification.</title>
        <authorList>
            <person name="Yun J."/>
            <person name="Xu P."/>
            <person name="Xu J."/>
            <person name="Dai X."/>
            <person name="Wang Y."/>
            <person name="Zheng X."/>
            <person name="Cao C."/>
            <person name="Yi Q."/>
            <person name="Zhu Y."/>
            <person name="Wang L."/>
            <person name="Dong Z."/>
            <person name="Huang Y."/>
            <person name="Huang L."/>
            <person name="Du W."/>
        </authorList>
    </citation>
    <scope>NUCLEOTIDE SEQUENCE [LARGE SCALE GENOMIC DNA]</scope>
    <source>
        <strain evidence="5 6">A9-4</strain>
        <strain evidence="4 7">Z-E1-2</strain>
    </source>
</reference>
<organism evidence="4 7">
    <name type="scientific">Pseudidiomarina aestuarii</name>
    <dbReference type="NCBI Taxonomy" id="624146"/>
    <lineage>
        <taxon>Bacteria</taxon>
        <taxon>Pseudomonadati</taxon>
        <taxon>Pseudomonadota</taxon>
        <taxon>Gammaproteobacteria</taxon>
        <taxon>Alteromonadales</taxon>
        <taxon>Idiomarinaceae</taxon>
        <taxon>Pseudidiomarina</taxon>
    </lineage>
</organism>
<feature type="coiled-coil region" evidence="2">
    <location>
        <begin position="174"/>
        <end position="201"/>
    </location>
</feature>
<dbReference type="GO" id="GO:0005737">
    <property type="term" value="C:cytoplasm"/>
    <property type="evidence" value="ECO:0007669"/>
    <property type="project" value="UniProtKB-SubCell"/>
</dbReference>
<dbReference type="Pfam" id="PF02036">
    <property type="entry name" value="SCP2"/>
    <property type="match status" value="1"/>
</dbReference>
<dbReference type="InterPro" id="IPR038989">
    <property type="entry name" value="UbiJ"/>
</dbReference>
<dbReference type="GO" id="GO:0006744">
    <property type="term" value="P:ubiquinone biosynthetic process"/>
    <property type="evidence" value="ECO:0007669"/>
    <property type="project" value="UniProtKB-UniRule"/>
</dbReference>
<evidence type="ECO:0000313" key="5">
    <source>
        <dbReference type="EMBL" id="PTB90359.1"/>
    </source>
</evidence>